<dbReference type="Pfam" id="PF03108">
    <property type="entry name" value="DBD_Tnp_Mut"/>
    <property type="match status" value="1"/>
</dbReference>
<dbReference type="EMBL" id="BQKI01000001">
    <property type="protein sequence ID" value="GJM87235.1"/>
    <property type="molecule type" value="Genomic_DNA"/>
</dbReference>
<evidence type="ECO:0000313" key="5">
    <source>
        <dbReference type="Proteomes" id="UP001054889"/>
    </source>
</evidence>
<gene>
    <name evidence="4" type="primary">ga03169</name>
    <name evidence="4" type="ORF">PR202_ga03169</name>
</gene>
<feature type="compositionally biased region" description="Low complexity" evidence="1">
    <location>
        <begin position="70"/>
        <end position="86"/>
    </location>
</feature>
<organism evidence="4 5">
    <name type="scientific">Eleusine coracana subsp. coracana</name>
    <dbReference type="NCBI Taxonomy" id="191504"/>
    <lineage>
        <taxon>Eukaryota</taxon>
        <taxon>Viridiplantae</taxon>
        <taxon>Streptophyta</taxon>
        <taxon>Embryophyta</taxon>
        <taxon>Tracheophyta</taxon>
        <taxon>Spermatophyta</taxon>
        <taxon>Magnoliopsida</taxon>
        <taxon>Liliopsida</taxon>
        <taxon>Poales</taxon>
        <taxon>Poaceae</taxon>
        <taxon>PACMAD clade</taxon>
        <taxon>Chloridoideae</taxon>
        <taxon>Cynodonteae</taxon>
        <taxon>Eleusininae</taxon>
        <taxon>Eleusine</taxon>
    </lineage>
</organism>
<accession>A0AAV5BND1</accession>
<sequence>MTSGGRRRSRQSPAGAASGADEAPIGQYIPGRSLSAGVSGGGEGLLGQEVPVRYESAASGGGGGGGEGLLGQDASEAPGSEAASSGGDDGPLGPEVPGLSGSAVASGDGGDPPGQKGATRIRLGSGPQQQPYLPLRQREMQFLGSDSSSESEPVIPIGTSSRVHELAESAPSPSVPSGRVRKRKRGMLRSPSKPPLLDASETMAAAEKSTDSSDYSSPIRRPKSLRVKKITESGRVVYGINPDQNVVAAHHRDYQKYQRKLGDIEIKRCTGIIIEWIEDNRSAIVVTSSQIICTKTSLDDWEDNNVYAPNAKVIAHLADGTTSELSLSYFSKHYGIACFKISAESGIKVVSLDPKIEFGHEACVRLARPHLGLKLKNVDFMDISYLEHLSHMFNINSGLIVTQVSAESPAEKNGIRLGDVILNCQGVAVLTTSQFEGILLEVCEKQFEISDNSDSKVDIELADGSLRAIEQERLVSWEVDCAEIDPQDLVNQEAQAVRNLVDKIGESIPWGPEQEVALIHFDEWKGEYVRMEDDDDWAASRQIDPILTEVTVFADDTQEGCDGAANMVVVDWNSVQLQERTDLVIAPMADTEMTKILEILVDDKYNKKEKERDGANAAVGSEDVDPKLMNEAADEVDDYNDDEFINLYDSDNPVIEVGKCFSSMKEFRMCFKTYAVRREFDAKTVWTDTKKFYAKCRGFDGGAKPCKCSTAPIPPPAPAAPPASSALLGPLAAALAAVEQEAEIARACLAAADAKVAALTAWLDEIEDAAAIAKEEMNLRDDTMAARLHDIPARTRDLARIDAHEGAAHALSLAHLDSGENFLHLAPTTDNDDFDDMLWKYMPTVTAIARIYICNSLLSINIERSL</sequence>
<evidence type="ECO:0000256" key="1">
    <source>
        <dbReference type="SAM" id="MobiDB-lite"/>
    </source>
</evidence>
<evidence type="ECO:0000259" key="3">
    <source>
        <dbReference type="Pfam" id="PF13180"/>
    </source>
</evidence>
<dbReference type="PANTHER" id="PTHR47389:SF4">
    <property type="entry name" value="OS09G0436400 PROTEIN"/>
    <property type="match status" value="1"/>
</dbReference>
<feature type="domain" description="PDZ" evidence="3">
    <location>
        <begin position="391"/>
        <end position="439"/>
    </location>
</feature>
<evidence type="ECO:0000313" key="4">
    <source>
        <dbReference type="EMBL" id="GJM87235.1"/>
    </source>
</evidence>
<protein>
    <recommendedName>
        <fullName evidence="6">PDZ domain-containing protein</fullName>
    </recommendedName>
</protein>
<dbReference type="InterPro" id="IPR004332">
    <property type="entry name" value="Transposase_MuDR"/>
</dbReference>
<dbReference type="InterPro" id="IPR001478">
    <property type="entry name" value="PDZ"/>
</dbReference>
<proteinExistence type="predicted"/>
<feature type="region of interest" description="Disordered" evidence="1">
    <location>
        <begin position="160"/>
        <end position="220"/>
    </location>
</feature>
<evidence type="ECO:0008006" key="6">
    <source>
        <dbReference type="Google" id="ProtNLM"/>
    </source>
</evidence>
<dbReference type="InterPro" id="IPR036034">
    <property type="entry name" value="PDZ_sf"/>
</dbReference>
<dbReference type="Proteomes" id="UP001054889">
    <property type="component" value="Unassembled WGS sequence"/>
</dbReference>
<dbReference type="Gene3D" id="2.30.42.10">
    <property type="match status" value="1"/>
</dbReference>
<dbReference type="Pfam" id="PF13180">
    <property type="entry name" value="PDZ_2"/>
    <property type="match status" value="1"/>
</dbReference>
<name>A0AAV5BND1_ELECO</name>
<keyword evidence="5" id="KW-1185">Reference proteome</keyword>
<dbReference type="AlphaFoldDB" id="A0AAV5BND1"/>
<dbReference type="PANTHER" id="PTHR47389">
    <property type="entry name" value="OS09G0436400 PROTEIN"/>
    <property type="match status" value="1"/>
</dbReference>
<feature type="domain" description="Transposase MuDR plant" evidence="2">
    <location>
        <begin position="655"/>
        <end position="698"/>
    </location>
</feature>
<feature type="region of interest" description="Disordered" evidence="1">
    <location>
        <begin position="1"/>
        <end position="138"/>
    </location>
</feature>
<dbReference type="SUPFAM" id="SSF50156">
    <property type="entry name" value="PDZ domain-like"/>
    <property type="match status" value="1"/>
</dbReference>
<comment type="caution">
    <text evidence="4">The sequence shown here is derived from an EMBL/GenBank/DDBJ whole genome shotgun (WGS) entry which is preliminary data.</text>
</comment>
<feature type="compositionally biased region" description="Basic residues" evidence="1">
    <location>
        <begin position="1"/>
        <end position="10"/>
    </location>
</feature>
<evidence type="ECO:0000259" key="2">
    <source>
        <dbReference type="Pfam" id="PF03108"/>
    </source>
</evidence>
<feature type="compositionally biased region" description="Gly residues" evidence="1">
    <location>
        <begin position="59"/>
        <end position="69"/>
    </location>
</feature>
<reference evidence="4" key="1">
    <citation type="journal article" date="2018" name="DNA Res.">
        <title>Multiple hybrid de novo genome assembly of finger millet, an orphan allotetraploid crop.</title>
        <authorList>
            <person name="Hatakeyama M."/>
            <person name="Aluri S."/>
            <person name="Balachadran M.T."/>
            <person name="Sivarajan S.R."/>
            <person name="Patrignani A."/>
            <person name="Gruter S."/>
            <person name="Poveda L."/>
            <person name="Shimizu-Inatsugi R."/>
            <person name="Baeten J."/>
            <person name="Francoijs K.J."/>
            <person name="Nataraja K.N."/>
            <person name="Reddy Y.A.N."/>
            <person name="Phadnis S."/>
            <person name="Ravikumar R.L."/>
            <person name="Schlapbach R."/>
            <person name="Sreeman S.M."/>
            <person name="Shimizu K.K."/>
        </authorList>
    </citation>
    <scope>NUCLEOTIDE SEQUENCE</scope>
</reference>
<reference evidence="4" key="2">
    <citation type="submission" date="2021-12" db="EMBL/GenBank/DDBJ databases">
        <title>Resequencing data analysis of finger millet.</title>
        <authorList>
            <person name="Hatakeyama M."/>
            <person name="Aluri S."/>
            <person name="Balachadran M.T."/>
            <person name="Sivarajan S.R."/>
            <person name="Poveda L."/>
            <person name="Shimizu-Inatsugi R."/>
            <person name="Schlapbach R."/>
            <person name="Sreeman S.M."/>
            <person name="Shimizu K.K."/>
        </authorList>
    </citation>
    <scope>NUCLEOTIDE SEQUENCE</scope>
</reference>